<keyword evidence="3" id="KW-0677">Repeat</keyword>
<dbReference type="SUPFAM" id="SSF48452">
    <property type="entry name" value="TPR-like"/>
    <property type="match status" value="1"/>
</dbReference>
<dbReference type="InterPro" id="IPR056154">
    <property type="entry name" value="Beta-prop_IFT140_1st"/>
</dbReference>
<dbReference type="Pfam" id="PF24762">
    <property type="entry name" value="TPR_IF140-IFT172"/>
    <property type="match status" value="2"/>
</dbReference>
<dbReference type="InterPro" id="IPR056168">
    <property type="entry name" value="TPR_IF140/IFT172/WDR19"/>
</dbReference>
<comment type="subcellular location">
    <subcellularLocation>
        <location evidence="1">Cell projection</location>
        <location evidence="1">Cilium</location>
    </subcellularLocation>
</comment>
<protein>
    <recommendedName>
        <fullName evidence="11">Intraflagellar transport protein 140 homolog</fullName>
    </recommendedName>
</protein>
<feature type="domain" description="IFT140 first beta-propeller" evidence="6">
    <location>
        <begin position="149"/>
        <end position="546"/>
    </location>
</feature>
<keyword evidence="5" id="KW-0966">Cell projection</keyword>
<evidence type="ECO:0000256" key="4">
    <source>
        <dbReference type="ARBA" id="ARBA00023069"/>
    </source>
</evidence>
<keyword evidence="4" id="KW-0969">Cilium</keyword>
<feature type="domain" description="IF140/IFT172/WDR19 TPR" evidence="9">
    <location>
        <begin position="1481"/>
        <end position="1537"/>
    </location>
</feature>
<organism evidence="10">
    <name type="scientific">Timema poppense</name>
    <name type="common">Walking stick</name>
    <dbReference type="NCBI Taxonomy" id="170557"/>
    <lineage>
        <taxon>Eukaryota</taxon>
        <taxon>Metazoa</taxon>
        <taxon>Ecdysozoa</taxon>
        <taxon>Arthropoda</taxon>
        <taxon>Hexapoda</taxon>
        <taxon>Insecta</taxon>
        <taxon>Pterygota</taxon>
        <taxon>Neoptera</taxon>
        <taxon>Polyneoptera</taxon>
        <taxon>Phasmatodea</taxon>
        <taxon>Timematodea</taxon>
        <taxon>Timematoidea</taxon>
        <taxon>Timematidae</taxon>
        <taxon>Timema</taxon>
    </lineage>
</organism>
<evidence type="ECO:0000259" key="8">
    <source>
        <dbReference type="Pfam" id="PF24760"/>
    </source>
</evidence>
<dbReference type="InterPro" id="IPR011990">
    <property type="entry name" value="TPR-like_helical_dom_sf"/>
</dbReference>
<evidence type="ECO:0000256" key="1">
    <source>
        <dbReference type="ARBA" id="ARBA00004138"/>
    </source>
</evidence>
<accession>A0A7R9D9A4</accession>
<reference evidence="10" key="1">
    <citation type="submission" date="2020-11" db="EMBL/GenBank/DDBJ databases">
        <authorList>
            <person name="Tran Van P."/>
        </authorList>
    </citation>
    <scope>NUCLEOTIDE SEQUENCE</scope>
</reference>
<evidence type="ECO:0000313" key="10">
    <source>
        <dbReference type="EMBL" id="CAD7408883.1"/>
    </source>
</evidence>
<feature type="domain" description="IF140/IFT172/WDR19 TPR" evidence="9">
    <location>
        <begin position="1082"/>
        <end position="1479"/>
    </location>
</feature>
<dbReference type="EMBL" id="OD003911">
    <property type="protein sequence ID" value="CAD7408883.1"/>
    <property type="molecule type" value="Genomic_DNA"/>
</dbReference>
<feature type="domain" description="IFT140 second beta-propeller" evidence="7">
    <location>
        <begin position="555"/>
        <end position="779"/>
    </location>
</feature>
<dbReference type="InterPro" id="IPR015943">
    <property type="entry name" value="WD40/YVTN_repeat-like_dom_sf"/>
</dbReference>
<dbReference type="InterPro" id="IPR036322">
    <property type="entry name" value="WD40_repeat_dom_sf"/>
</dbReference>
<name>A0A7R9D9A4_TIMPO</name>
<evidence type="ECO:0000259" key="7">
    <source>
        <dbReference type="Pfam" id="PF23385"/>
    </source>
</evidence>
<proteinExistence type="predicted"/>
<dbReference type="GO" id="GO:0036064">
    <property type="term" value="C:ciliary basal body"/>
    <property type="evidence" value="ECO:0007669"/>
    <property type="project" value="TreeGrafter"/>
</dbReference>
<dbReference type="InterPro" id="IPR056156">
    <property type="entry name" value="TPR_IF140_C"/>
</dbReference>
<evidence type="ECO:0008006" key="11">
    <source>
        <dbReference type="Google" id="ProtNLM"/>
    </source>
</evidence>
<dbReference type="Gene3D" id="2.130.10.10">
    <property type="entry name" value="YVTN repeat-like/Quinoprotein amine dehydrogenase"/>
    <property type="match status" value="2"/>
</dbReference>
<dbReference type="Pfam" id="PF23383">
    <property type="entry name" value="Beta-prop_IFT140_1st"/>
    <property type="match status" value="1"/>
</dbReference>
<evidence type="ECO:0000259" key="6">
    <source>
        <dbReference type="Pfam" id="PF23383"/>
    </source>
</evidence>
<evidence type="ECO:0000259" key="9">
    <source>
        <dbReference type="Pfam" id="PF24762"/>
    </source>
</evidence>
<dbReference type="InterPro" id="IPR056155">
    <property type="entry name" value="Beta-prop_IFT140_2nd"/>
</dbReference>
<dbReference type="FunFam" id="1.25.40.470:FF:000028">
    <property type="entry name" value="Intraflagellar transport protein 140-like protein"/>
    <property type="match status" value="1"/>
</dbReference>
<evidence type="ECO:0000256" key="2">
    <source>
        <dbReference type="ARBA" id="ARBA00022574"/>
    </source>
</evidence>
<dbReference type="GO" id="GO:0005930">
    <property type="term" value="C:axoneme"/>
    <property type="evidence" value="ECO:0007669"/>
    <property type="project" value="TreeGrafter"/>
</dbReference>
<gene>
    <name evidence="10" type="ORF">TPSB3V08_LOCUS6581</name>
</gene>
<feature type="domain" description="IF140 C-terminal TPR" evidence="8">
    <location>
        <begin position="1545"/>
        <end position="1671"/>
    </location>
</feature>
<sequence>MYSGKKKQLSGPISGTKGMLSADMQRRDPIQHEVHSIVSEQATVYLTKFLVNYLINEVKPDVPLVVRATNSCHSVTQALHWVSQEPPTHSPHSGSRGEELAASYVAAKIMKEVRNLAFRDCQGFPRLYPKLLNGDLVTGRSWPKPKMSLYFDYKLQNLDSSSINTLIEWHTQHLLLAVASFSREKGGFVTLFDELGEVVQGVNFPRHPVAQATALSWHPVKKLLVTGWENGQIEAWGGEKDFVSVQSPHRDAITILQWSEQGGRLVSADGAGSLVGSKVDARGQILTLFHHELKDPLVHITFRKNQPGIDISAWRPRTAGQRIMMQAGSDNLCFYVSSITGVLFYFNEEGTCTEVLNTDGSMLKKLLFHERKDCLIVMTEGLNIGQFNVDSKGNLSEVMKVKLSGRSQETSMVWAGPGLVAVTTGDMLVRCLDLDTGENYLLETTSPSGAAAAPAEAFTSLAYCSQKRVLCGGTNLGNIVMWKYSPPLPELDLGPGSSTSIGDPSKGWVQQTPCSVPGAIKFLSWAHSEPLLAVNTIIRVYVLKEQTLSAHYSHGVSAVQVSPSNLLVEVLSEDSCPSLGLKTDLQVSGVSVCTDHVVVWSSKTLVVYQLTIDTSGEEAKLTANVAGSFACEAEAVYVYEQSVVVLQEERIQIRTFQGTVKQTLPFTDLEGQPIFMQLCGHFLVVATSCGIIKIWDLARREAKLHFRPKNLEEAVSDFGEVISASCNNNGTKVSISIAKSNFLPDTKLFLWDIESDSLQYFNFLTGRVDDGENEEYQNSLSPELTMTSTSMPGDSRLVYLSSALAQAVPTTLSTVCSTPQSMFSKPSVTSFPLYSAPMRTPLFIGSLGGHYHSHFPASMTSSFFSHWTRPGSNEGYLARWFLELLLVPPRLMLPEQSRRPFSYPYPHVSEHNVSIIMTSTSYPQSRSEGLTFDCLGRFVLSHQWDAEEPKLVVCEAKLLPKKTSNVDTPHYSRRMSSSTVTMPANTIIKKTQGQEGEVVLVTFFTCPEVGLIVQDVQSLPENHHKLLGVCTPHYLLLSKPSSQLPKVGLVKRMAMRDFEGLESCDKATREAVLNFSYNMTTGNMDEAFRAIKTIRSEVVWESLAKMCVKTKRLDVASVCLGHMKHARGAMALRQAAHEPELEARVAMLAVHLGLMDEAERLYELCGRYDQLNALYQAAGEWDKAMRVAEEHDRIHLRATCHNYASYLEGKGDTAGAARMYERADTHRSQVPRMLIDDPDALQTYVSKTKDVQLTKWWGQYMESTGRMDEAIECYEKAGDYFSLVRILCFQEDLTRAAQVASTTGDKAACYHLARRYESQGRIQEAVHFFTIAQAYGNAVRICKEHGLEEGLWNLALLAGPREQLEAAQYFEQSDHPLPEKSVLLYHRAGMLHKALDLAFRTQQYSALQLIALDLNSTSDPVLIAKCAKFFVDNKQFDKAVDLLAVGKQYEEALALCVEHDIPVTEDLAEKLTMVKGEGDEGLRVKAMKALLKSGDTEKIVFFANVSRQKEIYVMAANYLQSLDWKNNPDVLRNIVTFYSKGKAPELLANFYVACAQVEVDEYQNYEKALGALGEANRCLAKVTNPRDPMKHQKAEETLNSRMALVKKFIDIRRLYDRGDHESSLTQSRQLLQSSDADLESAVRRGDVYALMVEHHVSAGELKAAQHLVEEFRKLSPGANVTYYIPPSTIDKIARGLGLPVSSLLPPLRDTGLDVRLKLSGAGDAEEVAEEEEEIVEDTRERIKNGRAYAV</sequence>
<evidence type="ECO:0000256" key="5">
    <source>
        <dbReference type="ARBA" id="ARBA00023273"/>
    </source>
</evidence>
<dbReference type="Gene3D" id="1.25.40.470">
    <property type="match status" value="1"/>
</dbReference>
<dbReference type="SUPFAM" id="SSF50978">
    <property type="entry name" value="WD40 repeat-like"/>
    <property type="match status" value="2"/>
</dbReference>
<feature type="domain" description="IFT140 second beta-propeller" evidence="7">
    <location>
        <begin position="929"/>
        <end position="1039"/>
    </location>
</feature>
<dbReference type="PANTHER" id="PTHR15722:SF7">
    <property type="entry name" value="INTRAFLAGELLAR TRANSPORT PROTEIN 140 HOMOLOG"/>
    <property type="match status" value="1"/>
</dbReference>
<dbReference type="GO" id="GO:0035721">
    <property type="term" value="P:intraciliary retrograde transport"/>
    <property type="evidence" value="ECO:0007669"/>
    <property type="project" value="TreeGrafter"/>
</dbReference>
<dbReference type="PANTHER" id="PTHR15722">
    <property type="entry name" value="IFT140/172-RELATED"/>
    <property type="match status" value="1"/>
</dbReference>
<keyword evidence="2" id="KW-0853">WD repeat</keyword>
<dbReference type="Pfam" id="PF23385">
    <property type="entry name" value="Beta-prop_IFT140_2nd"/>
    <property type="match status" value="2"/>
</dbReference>
<dbReference type="Pfam" id="PF24760">
    <property type="entry name" value="TPR_IF140_C"/>
    <property type="match status" value="1"/>
</dbReference>
<dbReference type="GO" id="GO:0030991">
    <property type="term" value="C:intraciliary transport particle A"/>
    <property type="evidence" value="ECO:0007669"/>
    <property type="project" value="TreeGrafter"/>
</dbReference>
<evidence type="ECO:0000256" key="3">
    <source>
        <dbReference type="ARBA" id="ARBA00022737"/>
    </source>
</evidence>
<dbReference type="FunFam" id="1.25.40.470:FF:000011">
    <property type="entry name" value="Intraflagellar transport protein 140"/>
    <property type="match status" value="1"/>
</dbReference>